<evidence type="ECO:0000313" key="1">
    <source>
        <dbReference type="EMBL" id="GGA29934.1"/>
    </source>
</evidence>
<sequence length="112" mass="12489">MDMLPLPLLQALGTNRFDKPCGCAVKEHAWRRKRLQFQVHTDRMPLICTYPHSRIVEGKALLITAGDDVGNDPAIQLASTSVGQPDEIVNIGPTVLIQLKADRLRIMPEYQA</sequence>
<keyword evidence="2" id="KW-1185">Reference proteome</keyword>
<gene>
    <name evidence="1" type="ORF">GCM10010981_18640</name>
</gene>
<protein>
    <submittedName>
        <fullName evidence="1">Uncharacterized protein</fullName>
    </submittedName>
</protein>
<dbReference type="EMBL" id="BMJA01000001">
    <property type="protein sequence ID" value="GGA29934.1"/>
    <property type="molecule type" value="Genomic_DNA"/>
</dbReference>
<accession>A0ABQ1FT60</accession>
<evidence type="ECO:0000313" key="2">
    <source>
        <dbReference type="Proteomes" id="UP000620046"/>
    </source>
</evidence>
<name>A0ABQ1FT60_9GAMM</name>
<organism evidence="1 2">
    <name type="scientific">Dyella nitratireducens</name>
    <dbReference type="NCBI Taxonomy" id="1849580"/>
    <lineage>
        <taxon>Bacteria</taxon>
        <taxon>Pseudomonadati</taxon>
        <taxon>Pseudomonadota</taxon>
        <taxon>Gammaproteobacteria</taxon>
        <taxon>Lysobacterales</taxon>
        <taxon>Rhodanobacteraceae</taxon>
        <taxon>Dyella</taxon>
    </lineage>
</organism>
<dbReference type="Proteomes" id="UP000620046">
    <property type="component" value="Unassembled WGS sequence"/>
</dbReference>
<comment type="caution">
    <text evidence="1">The sequence shown here is derived from an EMBL/GenBank/DDBJ whole genome shotgun (WGS) entry which is preliminary data.</text>
</comment>
<reference evidence="2" key="1">
    <citation type="journal article" date="2019" name="Int. J. Syst. Evol. Microbiol.">
        <title>The Global Catalogue of Microorganisms (GCM) 10K type strain sequencing project: providing services to taxonomists for standard genome sequencing and annotation.</title>
        <authorList>
            <consortium name="The Broad Institute Genomics Platform"/>
            <consortium name="The Broad Institute Genome Sequencing Center for Infectious Disease"/>
            <person name="Wu L."/>
            <person name="Ma J."/>
        </authorList>
    </citation>
    <scope>NUCLEOTIDE SEQUENCE [LARGE SCALE GENOMIC DNA]</scope>
    <source>
        <strain evidence="2">CGMCC 1.15439</strain>
    </source>
</reference>
<proteinExistence type="predicted"/>